<gene>
    <name evidence="1" type="ORF">A3F29_00890</name>
</gene>
<dbReference type="EMBL" id="MFZV01000011">
    <property type="protein sequence ID" value="OGK31307.1"/>
    <property type="molecule type" value="Genomic_DNA"/>
</dbReference>
<evidence type="ECO:0000313" key="1">
    <source>
        <dbReference type="EMBL" id="OGK31307.1"/>
    </source>
</evidence>
<evidence type="ECO:0000313" key="2">
    <source>
        <dbReference type="Proteomes" id="UP000177199"/>
    </source>
</evidence>
<evidence type="ECO:0008006" key="3">
    <source>
        <dbReference type="Google" id="ProtNLM"/>
    </source>
</evidence>
<proteinExistence type="predicted"/>
<reference evidence="1 2" key="1">
    <citation type="journal article" date="2016" name="Nat. Commun.">
        <title>Thousands of microbial genomes shed light on interconnected biogeochemical processes in an aquifer system.</title>
        <authorList>
            <person name="Anantharaman K."/>
            <person name="Brown C.T."/>
            <person name="Hug L.A."/>
            <person name="Sharon I."/>
            <person name="Castelle C.J."/>
            <person name="Probst A.J."/>
            <person name="Thomas B.C."/>
            <person name="Singh A."/>
            <person name="Wilkins M.J."/>
            <person name="Karaoz U."/>
            <person name="Brodie E.L."/>
            <person name="Williams K.H."/>
            <person name="Hubbard S.S."/>
            <person name="Banfield J.F."/>
        </authorList>
    </citation>
    <scope>NUCLEOTIDE SEQUENCE [LARGE SCALE GENOMIC DNA]</scope>
</reference>
<protein>
    <recommendedName>
        <fullName evidence="3">TNFR-Cys domain-containing protein</fullName>
    </recommendedName>
</protein>
<organism evidence="1 2">
    <name type="scientific">Candidatus Roizmanbacteria bacterium RIFCSPHIGHO2_12_FULL_33_9</name>
    <dbReference type="NCBI Taxonomy" id="1802045"/>
    <lineage>
        <taxon>Bacteria</taxon>
        <taxon>Candidatus Roizmaniibacteriota</taxon>
    </lineage>
</organism>
<accession>A0A1F7HJ87</accession>
<comment type="caution">
    <text evidence="1">The sequence shown here is derived from an EMBL/GenBank/DDBJ whole genome shotgun (WGS) entry which is preliminary data.</text>
</comment>
<sequence length="307" mass="35451">MTTQSFFSELSRLIKLVPKPESQVFTSQNCVNCDVVSLSKNLNYCFDTHRSSDSSYLFDCFLNVDCVDGDYNVECEGCYDSVDCFKCFNSAYLQYGARSNNCYYSAYITNCNNVFGCVHLANKSFCLFNRQLTEQQYNEEIKKYMTAPPQKILAIVDELMNKYPRTQSAGEHNENSPYGNYLYQCKKCYMCFDTSDSEDCFYSYDTHYCKNCMDATYAGQMVNNSYQIVDSQHSNNCNFIVESNNCQDSSYIFNSKGLKNCFGCVGLQYKQYCILNRQLTSDQYESIKKQLEEELKNAALDWSNLIN</sequence>
<name>A0A1F7HJ87_9BACT</name>
<dbReference type="AlphaFoldDB" id="A0A1F7HJ87"/>
<dbReference type="Proteomes" id="UP000177199">
    <property type="component" value="Unassembled WGS sequence"/>
</dbReference>